<sequence length="152" mass="16491">GKTDILKLKELTKVYAGKQTPSVDKLCVGVRPGECFGLLGVNGAGKTTTFKMLTGDIDVTSGDATVAGYSILTDITDVHQNMGYCPQFDAIDDLLTGREHLQLYGRLRGVPEEEVDMVADWGIEKLGLKQYADQALEPTVVETNVNCLLQLL</sequence>
<dbReference type="PANTHER" id="PTHR19229:SF190">
    <property type="entry name" value="RETINAL-SPECIFIC PHOSPHOLIPID-TRANSPORTING ATPASE ABCA4"/>
    <property type="match status" value="1"/>
</dbReference>
<dbReference type="PANTHER" id="PTHR19229">
    <property type="entry name" value="ATP-BINDING CASSETTE TRANSPORTER SUBFAMILY A ABCA"/>
    <property type="match status" value="1"/>
</dbReference>
<feature type="non-terminal residue" evidence="2">
    <location>
        <position position="1"/>
    </location>
</feature>
<dbReference type="InterPro" id="IPR003439">
    <property type="entry name" value="ABC_transporter-like_ATP-bd"/>
</dbReference>
<name>A0ABN9DTE2_9NEOB</name>
<dbReference type="Pfam" id="PF00005">
    <property type="entry name" value="ABC_tran"/>
    <property type="match status" value="1"/>
</dbReference>
<gene>
    <name evidence="2" type="ORF">SPARVUS_LOCUS8240966</name>
</gene>
<dbReference type="Proteomes" id="UP001162483">
    <property type="component" value="Unassembled WGS sequence"/>
</dbReference>
<evidence type="ECO:0000313" key="3">
    <source>
        <dbReference type="Proteomes" id="UP001162483"/>
    </source>
</evidence>
<evidence type="ECO:0000313" key="2">
    <source>
        <dbReference type="EMBL" id="CAI9575757.1"/>
    </source>
</evidence>
<evidence type="ECO:0000259" key="1">
    <source>
        <dbReference type="Pfam" id="PF00005"/>
    </source>
</evidence>
<reference evidence="2" key="1">
    <citation type="submission" date="2023-05" db="EMBL/GenBank/DDBJ databases">
        <authorList>
            <person name="Stuckert A."/>
        </authorList>
    </citation>
    <scope>NUCLEOTIDE SEQUENCE</scope>
</reference>
<accession>A0ABN9DTE2</accession>
<dbReference type="EMBL" id="CATNWA010014775">
    <property type="protein sequence ID" value="CAI9575757.1"/>
    <property type="molecule type" value="Genomic_DNA"/>
</dbReference>
<protein>
    <recommendedName>
        <fullName evidence="1">ABC transporter domain-containing protein</fullName>
    </recommendedName>
</protein>
<feature type="domain" description="ABC transporter" evidence="1">
    <location>
        <begin position="26"/>
        <end position="136"/>
    </location>
</feature>
<dbReference type="SUPFAM" id="SSF52540">
    <property type="entry name" value="P-loop containing nucleoside triphosphate hydrolases"/>
    <property type="match status" value="1"/>
</dbReference>
<dbReference type="InterPro" id="IPR027417">
    <property type="entry name" value="P-loop_NTPase"/>
</dbReference>
<proteinExistence type="predicted"/>
<dbReference type="InterPro" id="IPR026082">
    <property type="entry name" value="ABCA"/>
</dbReference>
<organism evidence="2 3">
    <name type="scientific">Staurois parvus</name>
    <dbReference type="NCBI Taxonomy" id="386267"/>
    <lineage>
        <taxon>Eukaryota</taxon>
        <taxon>Metazoa</taxon>
        <taxon>Chordata</taxon>
        <taxon>Craniata</taxon>
        <taxon>Vertebrata</taxon>
        <taxon>Euteleostomi</taxon>
        <taxon>Amphibia</taxon>
        <taxon>Batrachia</taxon>
        <taxon>Anura</taxon>
        <taxon>Neobatrachia</taxon>
        <taxon>Ranoidea</taxon>
        <taxon>Ranidae</taxon>
        <taxon>Staurois</taxon>
    </lineage>
</organism>
<keyword evidence="3" id="KW-1185">Reference proteome</keyword>
<comment type="caution">
    <text evidence="2">The sequence shown here is derived from an EMBL/GenBank/DDBJ whole genome shotgun (WGS) entry which is preliminary data.</text>
</comment>
<dbReference type="Gene3D" id="3.40.50.300">
    <property type="entry name" value="P-loop containing nucleotide triphosphate hydrolases"/>
    <property type="match status" value="1"/>
</dbReference>